<proteinExistence type="predicted"/>
<dbReference type="SUPFAM" id="SSF51735">
    <property type="entry name" value="NAD(P)-binding Rossmann-fold domains"/>
    <property type="match status" value="1"/>
</dbReference>
<dbReference type="EMBL" id="CAIIXF020000011">
    <property type="protein sequence ID" value="CAH1799420.1"/>
    <property type="molecule type" value="Genomic_DNA"/>
</dbReference>
<dbReference type="InterPro" id="IPR011032">
    <property type="entry name" value="GroES-like_sf"/>
</dbReference>
<accession>A0A8J1TC94</accession>
<reference evidence="1" key="1">
    <citation type="submission" date="2022-03" db="EMBL/GenBank/DDBJ databases">
        <authorList>
            <person name="Martin C."/>
        </authorList>
    </citation>
    <scope>NUCLEOTIDE SEQUENCE</scope>
</reference>
<dbReference type="Gene3D" id="3.90.180.10">
    <property type="entry name" value="Medium-chain alcohol dehydrogenases, catalytic domain"/>
    <property type="match status" value="1"/>
</dbReference>
<comment type="caution">
    <text evidence="1">The sequence shown here is derived from an EMBL/GenBank/DDBJ whole genome shotgun (WGS) entry which is preliminary data.</text>
</comment>
<sequence>MKVIYRELSTSDKDIKISLDTNVELPKHDDTSVVVQVKACGLSNISNKVLNLLHSTTKSEQCLYSATFEVTGLVTQVGCSVTGIQPGDRVAGFCPLDSEMSACADFCVLKEHNIVKIPEGVEFEMAAACIGDCLKAYIALHYLARLCSGDTLLVIDGASSAGTMVIQLAQLWGAKVMATVSCAEERSFLETLQPPLAQIIDSGDKTRPISSSVLEETGGIGVDCVIDNGARLFTSEDDMIIAGETNKSPSCHKYDIISCLGVGGRWVTSQPDLQLDPLDSECLFLRSASVCFLFPESWLLSNSQQGRYQHILADIMDKLSQGLIKANITKTVNFDNTIDALQTLQNRQIGKTVMSL</sequence>
<protein>
    <submittedName>
        <fullName evidence="1">Uncharacterized protein</fullName>
    </submittedName>
</protein>
<dbReference type="PANTHER" id="PTHR44461:SF1">
    <property type="entry name" value="QUINONE OXIDOREDUCTASE-LIKE PROTEIN 1"/>
    <property type="match status" value="1"/>
</dbReference>
<dbReference type="Proteomes" id="UP000749559">
    <property type="component" value="Unassembled WGS sequence"/>
</dbReference>
<evidence type="ECO:0000313" key="1">
    <source>
        <dbReference type="EMBL" id="CAH1799420.1"/>
    </source>
</evidence>
<dbReference type="OrthoDB" id="3509362at2759"/>
<name>A0A8J1TC94_OWEFU</name>
<dbReference type="SUPFAM" id="SSF50129">
    <property type="entry name" value="GroES-like"/>
    <property type="match status" value="1"/>
</dbReference>
<dbReference type="CDD" id="cd05195">
    <property type="entry name" value="enoyl_red"/>
    <property type="match status" value="1"/>
</dbReference>
<dbReference type="AlphaFoldDB" id="A0A8J1TC94"/>
<dbReference type="GO" id="GO:0016491">
    <property type="term" value="F:oxidoreductase activity"/>
    <property type="evidence" value="ECO:0007669"/>
    <property type="project" value="InterPro"/>
</dbReference>
<evidence type="ECO:0000313" key="2">
    <source>
        <dbReference type="Proteomes" id="UP000749559"/>
    </source>
</evidence>
<dbReference type="Pfam" id="PF08240">
    <property type="entry name" value="ADH_N"/>
    <property type="match status" value="1"/>
</dbReference>
<keyword evidence="2" id="KW-1185">Reference proteome</keyword>
<organism evidence="1 2">
    <name type="scientific">Owenia fusiformis</name>
    <name type="common">Polychaete worm</name>
    <dbReference type="NCBI Taxonomy" id="6347"/>
    <lineage>
        <taxon>Eukaryota</taxon>
        <taxon>Metazoa</taxon>
        <taxon>Spiralia</taxon>
        <taxon>Lophotrochozoa</taxon>
        <taxon>Annelida</taxon>
        <taxon>Polychaeta</taxon>
        <taxon>Sedentaria</taxon>
        <taxon>Canalipalpata</taxon>
        <taxon>Sabellida</taxon>
        <taxon>Oweniida</taxon>
        <taxon>Oweniidae</taxon>
        <taxon>Owenia</taxon>
    </lineage>
</organism>
<dbReference type="InterPro" id="IPR020843">
    <property type="entry name" value="ER"/>
</dbReference>
<dbReference type="Gene3D" id="3.40.50.720">
    <property type="entry name" value="NAD(P)-binding Rossmann-like Domain"/>
    <property type="match status" value="1"/>
</dbReference>
<dbReference type="PANTHER" id="PTHR44461">
    <property type="entry name" value="QUINONE OXIDOREDUCTASE-LIKE PROTEIN 1"/>
    <property type="match status" value="1"/>
</dbReference>
<gene>
    <name evidence="1" type="ORF">OFUS_LOCUS23431</name>
</gene>
<dbReference type="InterPro" id="IPR042633">
    <property type="entry name" value="CRYZL1"/>
</dbReference>
<dbReference type="InterPro" id="IPR036291">
    <property type="entry name" value="NAD(P)-bd_dom_sf"/>
</dbReference>
<dbReference type="InterPro" id="IPR013154">
    <property type="entry name" value="ADH-like_N"/>
</dbReference>
<dbReference type="SMART" id="SM00829">
    <property type="entry name" value="PKS_ER"/>
    <property type="match status" value="1"/>
</dbReference>